<dbReference type="InterPro" id="IPR036388">
    <property type="entry name" value="WH-like_DNA-bd_sf"/>
</dbReference>
<dbReference type="RefSeq" id="WP_340348390.1">
    <property type="nucleotide sequence ID" value="NZ_JBBKZT010000041.1"/>
</dbReference>
<evidence type="ECO:0000256" key="1">
    <source>
        <dbReference type="ARBA" id="ARBA00022553"/>
    </source>
</evidence>
<dbReference type="Pfam" id="PF00072">
    <property type="entry name" value="Response_reg"/>
    <property type="match status" value="1"/>
</dbReference>
<evidence type="ECO:0000256" key="6">
    <source>
        <dbReference type="PROSITE-ProRule" id="PRU00169"/>
    </source>
</evidence>
<feature type="domain" description="Response regulatory" evidence="8">
    <location>
        <begin position="34"/>
        <end position="186"/>
    </location>
</feature>
<gene>
    <name evidence="9" type="ORF">WKW82_37885</name>
</gene>
<dbReference type="Gene3D" id="1.10.10.10">
    <property type="entry name" value="Winged helix-like DNA-binding domain superfamily/Winged helix DNA-binding domain"/>
    <property type="match status" value="1"/>
</dbReference>
<dbReference type="Proteomes" id="UP001385892">
    <property type="component" value="Unassembled WGS sequence"/>
</dbReference>
<dbReference type="CDD" id="cd17535">
    <property type="entry name" value="REC_NarL-like"/>
    <property type="match status" value="1"/>
</dbReference>
<dbReference type="InterPro" id="IPR039420">
    <property type="entry name" value="WalR-like"/>
</dbReference>
<evidence type="ECO:0000259" key="7">
    <source>
        <dbReference type="PROSITE" id="PS50043"/>
    </source>
</evidence>
<dbReference type="PROSITE" id="PS50043">
    <property type="entry name" value="HTH_LUXR_2"/>
    <property type="match status" value="1"/>
</dbReference>
<dbReference type="CDD" id="cd06170">
    <property type="entry name" value="LuxR_C_like"/>
    <property type="match status" value="1"/>
</dbReference>
<dbReference type="EMBL" id="JBBKZT010000041">
    <property type="protein sequence ID" value="MEJ8852443.1"/>
    <property type="molecule type" value="Genomic_DNA"/>
</dbReference>
<dbReference type="InterPro" id="IPR000792">
    <property type="entry name" value="Tscrpt_reg_LuxR_C"/>
</dbReference>
<dbReference type="Gene3D" id="3.40.50.2300">
    <property type="match status" value="1"/>
</dbReference>
<dbReference type="PRINTS" id="PR00038">
    <property type="entry name" value="HTHLUXR"/>
</dbReference>
<name>A0ABU8X0A8_9BURK</name>
<dbReference type="InterPro" id="IPR058245">
    <property type="entry name" value="NreC/VraR/RcsB-like_REC"/>
</dbReference>
<keyword evidence="1 6" id="KW-0597">Phosphoprotein</keyword>
<dbReference type="SUPFAM" id="SSF46894">
    <property type="entry name" value="C-terminal effector domain of the bipartite response regulators"/>
    <property type="match status" value="1"/>
</dbReference>
<keyword evidence="2" id="KW-0902">Two-component regulatory system</keyword>
<protein>
    <submittedName>
        <fullName evidence="9">Response regulator transcription factor</fullName>
    </submittedName>
</protein>
<evidence type="ECO:0000256" key="3">
    <source>
        <dbReference type="ARBA" id="ARBA00023015"/>
    </source>
</evidence>
<organism evidence="9 10">
    <name type="scientific">Variovorax rhizosphaerae</name>
    <dbReference type="NCBI Taxonomy" id="1836200"/>
    <lineage>
        <taxon>Bacteria</taxon>
        <taxon>Pseudomonadati</taxon>
        <taxon>Pseudomonadota</taxon>
        <taxon>Betaproteobacteria</taxon>
        <taxon>Burkholderiales</taxon>
        <taxon>Comamonadaceae</taxon>
        <taxon>Variovorax</taxon>
    </lineage>
</organism>
<proteinExistence type="predicted"/>
<keyword evidence="5" id="KW-0804">Transcription</keyword>
<evidence type="ECO:0000256" key="2">
    <source>
        <dbReference type="ARBA" id="ARBA00023012"/>
    </source>
</evidence>
<dbReference type="PROSITE" id="PS50110">
    <property type="entry name" value="RESPONSE_REGULATORY"/>
    <property type="match status" value="1"/>
</dbReference>
<sequence>MVSASLLLPSGIDGFISVLQLAPAEFPVRDASTRIGIVDDYSLGREALRRLLRDHEEFSVVGEARNAREALQLVDSLLMQVLILDLSMPGKSGLDNPRLDSIARPRLVPACFQRVCGSPLCEEGAQGRGAWFCAQGERSWRAHPCASAHSRGGRYVSPALARQFALEVSEREVTSHARLSKREFQVLLGIAAGRKRAAIATQLGLSPKTVTLYRAHLLHKLGLTTNTELTCFAIKEGLLA</sequence>
<comment type="caution">
    <text evidence="9">The sequence shown here is derived from an EMBL/GenBank/DDBJ whole genome shotgun (WGS) entry which is preliminary data.</text>
</comment>
<dbReference type="PANTHER" id="PTHR43214">
    <property type="entry name" value="TWO-COMPONENT RESPONSE REGULATOR"/>
    <property type="match status" value="1"/>
</dbReference>
<keyword evidence="3" id="KW-0805">Transcription regulation</keyword>
<reference evidence="9 10" key="1">
    <citation type="submission" date="2024-03" db="EMBL/GenBank/DDBJ databases">
        <title>Novel species of the genus Variovorax.</title>
        <authorList>
            <person name="Liu Q."/>
            <person name="Xin Y.-H."/>
        </authorList>
    </citation>
    <scope>NUCLEOTIDE SEQUENCE [LARGE SCALE GENOMIC DNA]</scope>
    <source>
        <strain evidence="9 10">KACC 18900</strain>
    </source>
</reference>
<accession>A0ABU8X0A8</accession>
<keyword evidence="4" id="KW-0238">DNA-binding</keyword>
<dbReference type="PANTHER" id="PTHR43214:SF3">
    <property type="entry name" value="RESPONSE REGULATOR UVRY"/>
    <property type="match status" value="1"/>
</dbReference>
<dbReference type="InterPro" id="IPR011006">
    <property type="entry name" value="CheY-like_superfamily"/>
</dbReference>
<feature type="domain" description="HTH luxR-type" evidence="7">
    <location>
        <begin position="172"/>
        <end position="237"/>
    </location>
</feature>
<dbReference type="InterPro" id="IPR001789">
    <property type="entry name" value="Sig_transdc_resp-reg_receiver"/>
</dbReference>
<dbReference type="SMART" id="SM00421">
    <property type="entry name" value="HTH_LUXR"/>
    <property type="match status" value="1"/>
</dbReference>
<evidence type="ECO:0000256" key="4">
    <source>
        <dbReference type="ARBA" id="ARBA00023125"/>
    </source>
</evidence>
<dbReference type="SUPFAM" id="SSF52172">
    <property type="entry name" value="CheY-like"/>
    <property type="match status" value="1"/>
</dbReference>
<evidence type="ECO:0000313" key="10">
    <source>
        <dbReference type="Proteomes" id="UP001385892"/>
    </source>
</evidence>
<evidence type="ECO:0000313" key="9">
    <source>
        <dbReference type="EMBL" id="MEJ8852443.1"/>
    </source>
</evidence>
<dbReference type="Pfam" id="PF00196">
    <property type="entry name" value="GerE"/>
    <property type="match status" value="1"/>
</dbReference>
<dbReference type="InterPro" id="IPR016032">
    <property type="entry name" value="Sig_transdc_resp-reg_C-effctor"/>
</dbReference>
<keyword evidence="10" id="KW-1185">Reference proteome</keyword>
<evidence type="ECO:0000256" key="5">
    <source>
        <dbReference type="ARBA" id="ARBA00023163"/>
    </source>
</evidence>
<feature type="modified residue" description="4-aspartylphosphate" evidence="6">
    <location>
        <position position="85"/>
    </location>
</feature>
<evidence type="ECO:0000259" key="8">
    <source>
        <dbReference type="PROSITE" id="PS50110"/>
    </source>
</evidence>